<dbReference type="EMBL" id="PPTT01000004">
    <property type="protein sequence ID" value="RDB70674.1"/>
    <property type="molecule type" value="Genomic_DNA"/>
</dbReference>
<organism evidence="2 4">
    <name type="scientific">Eggerthella sinensis</name>
    <dbReference type="NCBI Taxonomy" id="242230"/>
    <lineage>
        <taxon>Bacteria</taxon>
        <taxon>Bacillati</taxon>
        <taxon>Actinomycetota</taxon>
        <taxon>Coriobacteriia</taxon>
        <taxon>Eggerthellales</taxon>
        <taxon>Eggerthellaceae</taxon>
        <taxon>Eggerthella</taxon>
    </lineage>
</organism>
<evidence type="ECO:0000313" key="3">
    <source>
        <dbReference type="Proteomes" id="UP000253817"/>
    </source>
</evidence>
<evidence type="ECO:0000313" key="1">
    <source>
        <dbReference type="EMBL" id="RDB70674.1"/>
    </source>
</evidence>
<gene>
    <name evidence="1" type="ORF">C1876_02880</name>
    <name evidence="2" type="ORF">DMP09_12815</name>
</gene>
<reference evidence="1 3" key="1">
    <citation type="journal article" date="2018" name="Elife">
        <title>Discovery and characterization of a prevalent human gut bacterial enzyme sufficient for the inactivation of a family of plant toxins.</title>
        <authorList>
            <person name="Koppel N."/>
            <person name="Bisanz J.E."/>
            <person name="Pandelia M.E."/>
            <person name="Turnbaugh P.J."/>
            <person name="Balskus E.P."/>
        </authorList>
    </citation>
    <scope>NUCLEOTIDE SEQUENCE [LARGE SCALE GENOMIC DNA]</scope>
    <source>
        <strain evidence="1 3">DSM 16107</strain>
    </source>
</reference>
<keyword evidence="3" id="KW-1185">Reference proteome</keyword>
<protein>
    <submittedName>
        <fullName evidence="2">Uncharacterized protein</fullName>
    </submittedName>
</protein>
<name>A0A3N0IWU3_9ACTN</name>
<accession>A0A3N0IWU3</accession>
<dbReference type="RefSeq" id="WP_114545224.1">
    <property type="nucleotide sequence ID" value="NZ_PPTT01000004.1"/>
</dbReference>
<evidence type="ECO:0000313" key="4">
    <source>
        <dbReference type="Proteomes" id="UP000270112"/>
    </source>
</evidence>
<dbReference type="Proteomes" id="UP000253817">
    <property type="component" value="Unassembled WGS sequence"/>
</dbReference>
<dbReference type="Proteomes" id="UP000270112">
    <property type="component" value="Unassembled WGS sequence"/>
</dbReference>
<reference evidence="2" key="3">
    <citation type="journal article" date="2019" name="Microbiol. Resour. Announc.">
        <title>Draft Genome Sequences of Type Strains of Gordonibacter faecihominis, Paraeggerthella hongkongensis, Parvibacter caecicola,Slackia equolifaciens, Slackia faecicanis, and Slackia isoflavoniconvertens.</title>
        <authorList>
            <person name="Danylec N."/>
            <person name="Stoll D.A."/>
            <person name="Dotsch A."/>
            <person name="Huch M."/>
        </authorList>
    </citation>
    <scope>NUCLEOTIDE SEQUENCE</scope>
    <source>
        <strain evidence="2">DSM 16107</strain>
    </source>
</reference>
<evidence type="ECO:0000313" key="2">
    <source>
        <dbReference type="EMBL" id="RNM40782.1"/>
    </source>
</evidence>
<dbReference type="AlphaFoldDB" id="A0A3N0IWU3"/>
<proteinExistence type="predicted"/>
<sequence length="251" mass="26814">MLLLSPDMTTRWAVSNGPLGVPTKGASATATCRSVSAQARVEDGRAVLAAADAARLMPACGVFEISWDCGVESFATLVERVGRRYCSVDDVRDYGAKNNDGFDDEARYPEDDIARAVQQAEEAIDKGARRSFCERAVRVRLSAGLNELPVQDALSVDFGELVTDRQVRSASAGSAVVTYGAELDARIREAAVRLAASTLRPRVGAENARGQSVDGVYTSYTLATGADGSWTGIPYVDAVIEEHRSHRVVVA</sequence>
<reference evidence="4" key="2">
    <citation type="submission" date="2018-05" db="EMBL/GenBank/DDBJ databases">
        <title>Genome Sequencing of selected type strains of the family Eggerthellaceae.</title>
        <authorList>
            <person name="Danylec N."/>
            <person name="Stoll D.A."/>
            <person name="Doetsch A."/>
            <person name="Huch M."/>
        </authorList>
    </citation>
    <scope>NUCLEOTIDE SEQUENCE [LARGE SCALE GENOMIC DNA]</scope>
    <source>
        <strain evidence="4">DSM 16107</strain>
    </source>
</reference>
<comment type="caution">
    <text evidence="2">The sequence shown here is derived from an EMBL/GenBank/DDBJ whole genome shotgun (WGS) entry which is preliminary data.</text>
</comment>
<dbReference type="EMBL" id="QICC01000064">
    <property type="protein sequence ID" value="RNM40782.1"/>
    <property type="molecule type" value="Genomic_DNA"/>
</dbReference>